<keyword evidence="6" id="KW-0472">Membrane</keyword>
<reference evidence="8" key="1">
    <citation type="submission" date="2019-02" db="EMBL/GenBank/DDBJ databases">
        <authorList>
            <person name="Gruber-Vodicka R. H."/>
            <person name="Seah K. B. B."/>
        </authorList>
    </citation>
    <scope>NUCLEOTIDE SEQUENCE</scope>
    <source>
        <strain evidence="8">BECK_BY7</strain>
    </source>
</reference>
<keyword evidence="3" id="KW-0813">Transport</keyword>
<keyword evidence="7" id="KW-0998">Cell outer membrane</keyword>
<dbReference type="NCBIfam" id="TIGR01844">
    <property type="entry name" value="type_I_sec_TolC"/>
    <property type="match status" value="1"/>
</dbReference>
<accession>A0A450WKU4</accession>
<dbReference type="SUPFAM" id="SSF56954">
    <property type="entry name" value="Outer membrane efflux proteins (OEP)"/>
    <property type="match status" value="1"/>
</dbReference>
<sequence length="459" mass="51272">MTVNTESRSFGPRQRFVGYPPNLLIAGLAPILFLLSSSVSMADGLWEVYVLAMENDAEYRGAVAANRASQELAPQARASLLPNMKLSVSAAKKDEESRRGIMRRRGRYFFTEKGFDLTITQPIYHKESWVQLDKAKMGMKQADFTLALARQKLIIRMAKRYFDVLRAMDGVVFAQAEEKAAKTQLRQARQRFDVGLIAITDVQEARAGSDIAVARSVDAKIELDNANEALREVTGEYPVSLDTLGKEMQLVFPEPNDVARWMEVALEGNLELAVSGQAEKVAMAEIQRIKAKHLPRLDLVGAHNRASTGGGQYGHIDTRISSVMLQLNLPIYEGGLVVSQSREAMHRHRQAVEDLVRVRRGVERKTRDAFLGVVSGVSRVKALRQALQSTEIALDATRKGFQVGMRTSLDVLNFQRDMFRAKRDYASARYDYLLDMLHLKQAAGTLSEKDVAAVDAWLE</sequence>
<keyword evidence="4" id="KW-1134">Transmembrane beta strand</keyword>
<dbReference type="Pfam" id="PF02321">
    <property type="entry name" value="OEP"/>
    <property type="match status" value="2"/>
</dbReference>
<gene>
    <name evidence="8" type="ORF">BECKLFY1418C_GA0070996_103416</name>
</gene>
<dbReference type="Gene3D" id="1.20.1600.10">
    <property type="entry name" value="Outer membrane efflux proteins (OEP)"/>
    <property type="match status" value="1"/>
</dbReference>
<evidence type="ECO:0000256" key="3">
    <source>
        <dbReference type="ARBA" id="ARBA00022448"/>
    </source>
</evidence>
<comment type="subcellular location">
    <subcellularLocation>
        <location evidence="1">Cell outer membrane</location>
    </subcellularLocation>
</comment>
<dbReference type="AlphaFoldDB" id="A0A450WKU4"/>
<keyword evidence="5" id="KW-0812">Transmembrane</keyword>
<evidence type="ECO:0000256" key="1">
    <source>
        <dbReference type="ARBA" id="ARBA00004442"/>
    </source>
</evidence>
<protein>
    <submittedName>
        <fullName evidence="8">Outer membrane protein</fullName>
    </submittedName>
</protein>
<dbReference type="GO" id="GO:0015562">
    <property type="term" value="F:efflux transmembrane transporter activity"/>
    <property type="evidence" value="ECO:0007669"/>
    <property type="project" value="InterPro"/>
</dbReference>
<organism evidence="8">
    <name type="scientific">Candidatus Kentrum sp. LFY</name>
    <dbReference type="NCBI Taxonomy" id="2126342"/>
    <lineage>
        <taxon>Bacteria</taxon>
        <taxon>Pseudomonadati</taxon>
        <taxon>Pseudomonadota</taxon>
        <taxon>Gammaproteobacteria</taxon>
        <taxon>Candidatus Kentrum</taxon>
    </lineage>
</organism>
<evidence type="ECO:0000256" key="2">
    <source>
        <dbReference type="ARBA" id="ARBA00007613"/>
    </source>
</evidence>
<name>A0A450WKU4_9GAMM</name>
<dbReference type="InterPro" id="IPR010130">
    <property type="entry name" value="T1SS_OMP_TolC"/>
</dbReference>
<dbReference type="InterPro" id="IPR051906">
    <property type="entry name" value="TolC-like"/>
</dbReference>
<evidence type="ECO:0000256" key="4">
    <source>
        <dbReference type="ARBA" id="ARBA00022452"/>
    </source>
</evidence>
<dbReference type="InterPro" id="IPR003423">
    <property type="entry name" value="OMP_efflux"/>
</dbReference>
<dbReference type="GO" id="GO:0015288">
    <property type="term" value="F:porin activity"/>
    <property type="evidence" value="ECO:0007669"/>
    <property type="project" value="TreeGrafter"/>
</dbReference>
<evidence type="ECO:0000313" key="8">
    <source>
        <dbReference type="EMBL" id="VFK17677.1"/>
    </source>
</evidence>
<dbReference type="GO" id="GO:0009279">
    <property type="term" value="C:cell outer membrane"/>
    <property type="evidence" value="ECO:0007669"/>
    <property type="project" value="UniProtKB-SubCell"/>
</dbReference>
<evidence type="ECO:0000256" key="6">
    <source>
        <dbReference type="ARBA" id="ARBA00023136"/>
    </source>
</evidence>
<evidence type="ECO:0000256" key="7">
    <source>
        <dbReference type="ARBA" id="ARBA00023237"/>
    </source>
</evidence>
<dbReference type="EMBL" id="CAADFN010000034">
    <property type="protein sequence ID" value="VFK17677.1"/>
    <property type="molecule type" value="Genomic_DNA"/>
</dbReference>
<evidence type="ECO:0000256" key="5">
    <source>
        <dbReference type="ARBA" id="ARBA00022692"/>
    </source>
</evidence>
<dbReference type="PANTHER" id="PTHR30026">
    <property type="entry name" value="OUTER MEMBRANE PROTEIN TOLC"/>
    <property type="match status" value="1"/>
</dbReference>
<dbReference type="PANTHER" id="PTHR30026:SF20">
    <property type="entry name" value="OUTER MEMBRANE PROTEIN TOLC"/>
    <property type="match status" value="1"/>
</dbReference>
<comment type="similarity">
    <text evidence="2">Belongs to the outer membrane factor (OMF) (TC 1.B.17) family.</text>
</comment>
<proteinExistence type="inferred from homology"/>
<dbReference type="GO" id="GO:1990281">
    <property type="term" value="C:efflux pump complex"/>
    <property type="evidence" value="ECO:0007669"/>
    <property type="project" value="TreeGrafter"/>
</dbReference>